<organism evidence="1">
    <name type="scientific">marine sediment metagenome</name>
    <dbReference type="NCBI Taxonomy" id="412755"/>
    <lineage>
        <taxon>unclassified sequences</taxon>
        <taxon>metagenomes</taxon>
        <taxon>ecological metagenomes</taxon>
    </lineage>
</organism>
<comment type="caution">
    <text evidence="1">The sequence shown here is derived from an EMBL/GenBank/DDBJ whole genome shotgun (WGS) entry which is preliminary data.</text>
</comment>
<evidence type="ECO:0008006" key="2">
    <source>
        <dbReference type="Google" id="ProtNLM"/>
    </source>
</evidence>
<protein>
    <recommendedName>
        <fullName evidence="2">Transposase IS66 zinc-finger binding domain-containing protein</fullName>
    </recommendedName>
</protein>
<proteinExistence type="predicted"/>
<dbReference type="EMBL" id="LAZR01011580">
    <property type="protein sequence ID" value="KKM60952.1"/>
    <property type="molecule type" value="Genomic_DNA"/>
</dbReference>
<name>A0A0F9LV39_9ZZZZ</name>
<accession>A0A0F9LV39</accession>
<evidence type="ECO:0000313" key="1">
    <source>
        <dbReference type="EMBL" id="KKM60952.1"/>
    </source>
</evidence>
<reference evidence="1" key="1">
    <citation type="journal article" date="2015" name="Nature">
        <title>Complex archaea that bridge the gap between prokaryotes and eukaryotes.</title>
        <authorList>
            <person name="Spang A."/>
            <person name="Saw J.H."/>
            <person name="Jorgensen S.L."/>
            <person name="Zaremba-Niedzwiedzka K."/>
            <person name="Martijn J."/>
            <person name="Lind A.E."/>
            <person name="van Eijk R."/>
            <person name="Schleper C."/>
            <person name="Guy L."/>
            <person name="Ettema T.J."/>
        </authorList>
    </citation>
    <scope>NUCLEOTIDE SEQUENCE</scope>
</reference>
<sequence length="194" mass="22388">MNFKTVVKTSYHDIPVKEYFDGACPECRSLVLKIRSSYKRILPNLGAPREKRFLRIKINYFECETCGHSFSPKHLDYPSKLEYSPSIILYALERYFRDNISGKKIAHVLKNSHEVEVPVDTVNSWIKRYSTDYLKSVTREKTLEHPESIKTVTIDGTYTSTGRDVIGKKKPVVSLSLTKQKNGTYLLTLSEMRS</sequence>
<dbReference type="AlphaFoldDB" id="A0A0F9LV39"/>
<gene>
    <name evidence="1" type="ORF">LCGC14_1536670</name>
</gene>